<feature type="transmembrane region" description="Helical" evidence="6">
    <location>
        <begin position="428"/>
        <end position="447"/>
    </location>
</feature>
<dbReference type="Pfam" id="PF02687">
    <property type="entry name" value="FtsX"/>
    <property type="match status" value="2"/>
</dbReference>
<evidence type="ECO:0000256" key="5">
    <source>
        <dbReference type="ARBA" id="ARBA00023136"/>
    </source>
</evidence>
<dbReference type="OrthoDB" id="5933722at2"/>
<evidence type="ECO:0000259" key="8">
    <source>
        <dbReference type="Pfam" id="PF12704"/>
    </source>
</evidence>
<dbReference type="Proteomes" id="UP000192472">
    <property type="component" value="Unassembled WGS sequence"/>
</dbReference>
<keyword evidence="10" id="KW-1185">Reference proteome</keyword>
<dbReference type="STRING" id="692418.SAMN04488029_0893"/>
<name>A0A1W2G8C9_REIFA</name>
<feature type="domain" description="ABC3 transporter permease C-terminal" evidence="7">
    <location>
        <begin position="679"/>
        <end position="792"/>
    </location>
</feature>
<dbReference type="InterPro" id="IPR050250">
    <property type="entry name" value="Macrolide_Exporter_MacB"/>
</dbReference>
<dbReference type="GO" id="GO:0022857">
    <property type="term" value="F:transmembrane transporter activity"/>
    <property type="evidence" value="ECO:0007669"/>
    <property type="project" value="TreeGrafter"/>
</dbReference>
<organism evidence="9 10">
    <name type="scientific">Reichenbachiella faecimaris</name>
    <dbReference type="NCBI Taxonomy" id="692418"/>
    <lineage>
        <taxon>Bacteria</taxon>
        <taxon>Pseudomonadati</taxon>
        <taxon>Bacteroidota</taxon>
        <taxon>Cytophagia</taxon>
        <taxon>Cytophagales</taxon>
        <taxon>Reichenbachiellaceae</taxon>
        <taxon>Reichenbachiella</taxon>
    </lineage>
</organism>
<dbReference type="PANTHER" id="PTHR30572:SF18">
    <property type="entry name" value="ABC-TYPE MACROLIDE FAMILY EXPORT SYSTEM PERMEASE COMPONENT 2"/>
    <property type="match status" value="1"/>
</dbReference>
<dbReference type="GO" id="GO:0005886">
    <property type="term" value="C:plasma membrane"/>
    <property type="evidence" value="ECO:0007669"/>
    <property type="project" value="UniProtKB-SubCell"/>
</dbReference>
<feature type="transmembrane region" description="Helical" evidence="6">
    <location>
        <begin position="20"/>
        <end position="41"/>
    </location>
</feature>
<evidence type="ECO:0000256" key="3">
    <source>
        <dbReference type="ARBA" id="ARBA00022692"/>
    </source>
</evidence>
<feature type="transmembrane region" description="Helical" evidence="6">
    <location>
        <begin position="760"/>
        <end position="780"/>
    </location>
</feature>
<feature type="transmembrane region" description="Helical" evidence="6">
    <location>
        <begin position="383"/>
        <end position="407"/>
    </location>
</feature>
<dbReference type="PANTHER" id="PTHR30572">
    <property type="entry name" value="MEMBRANE COMPONENT OF TRANSPORTER-RELATED"/>
    <property type="match status" value="1"/>
</dbReference>
<dbReference type="EMBL" id="FWYF01000001">
    <property type="protein sequence ID" value="SMD32546.1"/>
    <property type="molecule type" value="Genomic_DNA"/>
</dbReference>
<feature type="domain" description="ABC3 transporter permease C-terminal" evidence="7">
    <location>
        <begin position="292"/>
        <end position="396"/>
    </location>
</feature>
<sequence>MLKNYFKIALRTLIKNKTYALINILGLSVGITCAALILLYVEDELTYDQFHTQHDQIYRVIESDHSDPSDVQYYGQTSPAVASAMKNDIPGVSNFTRIFQPGGHRDILWNGDKVQVRSYLIAESNFFDFFDFEFVAGDKNSALKEYNSIVLTESAATQFFGNENPIGKTMKWSEMNDVKVTAILKDLPENSHIQFTVLFSMNSIDEEGLSAYLSTWEDYGAYSYVLLDPRANIGSIESNFPGLVTKYDKRNTPEIRQFALQNLSDIYLNSKDIQYGITEANGNIFYINLFIGIAIFIMVVVCINYVNLSTAKATQRAKEIGLRKVSGASKGQLIFQFLIESIVLAIFSFLLSVLLIEILLPYFNEIAGKHFDLNRENIFNISLIIFCITIFLGTASGFYPALILSNLKPVASLKGEVKSNSMSVRSSLVVVQFAISIVMLVGALVIYQQMEYIKNKALGFDQNNMLVVDINNGNVRRNFEAMKTQLAQVPGVEKVATSSRVPGEWKGIRRVDFKPHQASQDSVNSYFMCFDEQMLETYDFELLEGTNFTGNKVTDSTKVILNEAAVKAMNLENPIGQTIYLSARNSGPMQIIGVVKDFHYQSLHNDIAPIALGYWANPVTVIDYFSLRLSTTNFSETLAGITAIHDQFDSETAIEWHFLDSQLNNFYVNDQRIGQLFGIGAVIMLIIAGFGLFGITSYMIDRRKKEIGVRKVLGSTGVQLVALLFRSYGKQVLIAFGVATPFAFYFANEWSSLFTYKETISVVVFLIAGLVVMLFTFLTVSYRVINAARLNPVDVLKDE</sequence>
<gene>
    <name evidence="9" type="ORF">SAMN04488029_0893</name>
</gene>
<feature type="transmembrane region" description="Helical" evidence="6">
    <location>
        <begin position="676"/>
        <end position="700"/>
    </location>
</feature>
<dbReference type="InterPro" id="IPR003838">
    <property type="entry name" value="ABC3_permease_C"/>
</dbReference>
<dbReference type="RefSeq" id="WP_084371200.1">
    <property type="nucleotide sequence ID" value="NZ_FWYF01000001.1"/>
</dbReference>
<dbReference type="InterPro" id="IPR025857">
    <property type="entry name" value="MacB_PCD"/>
</dbReference>
<feature type="transmembrane region" description="Helical" evidence="6">
    <location>
        <begin position="284"/>
        <end position="306"/>
    </location>
</feature>
<feature type="transmembrane region" description="Helical" evidence="6">
    <location>
        <begin position="333"/>
        <end position="363"/>
    </location>
</feature>
<evidence type="ECO:0000313" key="10">
    <source>
        <dbReference type="Proteomes" id="UP000192472"/>
    </source>
</evidence>
<keyword evidence="3 6" id="KW-0812">Transmembrane</keyword>
<accession>A0A1W2G8C9</accession>
<comment type="subcellular location">
    <subcellularLocation>
        <location evidence="1">Cell membrane</location>
        <topology evidence="1">Multi-pass membrane protein</topology>
    </subcellularLocation>
</comment>
<dbReference type="AlphaFoldDB" id="A0A1W2G8C9"/>
<keyword evidence="2" id="KW-1003">Cell membrane</keyword>
<evidence type="ECO:0000259" key="7">
    <source>
        <dbReference type="Pfam" id="PF02687"/>
    </source>
</evidence>
<proteinExistence type="predicted"/>
<evidence type="ECO:0000256" key="2">
    <source>
        <dbReference type="ARBA" id="ARBA00022475"/>
    </source>
</evidence>
<protein>
    <submittedName>
        <fullName evidence="9">Putative ABC transport system permease protein</fullName>
    </submittedName>
</protein>
<feature type="domain" description="MacB-like periplasmic core" evidence="8">
    <location>
        <begin position="21"/>
        <end position="237"/>
    </location>
</feature>
<evidence type="ECO:0000313" key="9">
    <source>
        <dbReference type="EMBL" id="SMD32546.1"/>
    </source>
</evidence>
<feature type="transmembrane region" description="Helical" evidence="6">
    <location>
        <begin position="732"/>
        <end position="748"/>
    </location>
</feature>
<evidence type="ECO:0000256" key="1">
    <source>
        <dbReference type="ARBA" id="ARBA00004651"/>
    </source>
</evidence>
<keyword evidence="5 6" id="KW-0472">Membrane</keyword>
<feature type="domain" description="MacB-like periplasmic core" evidence="8">
    <location>
        <begin position="434"/>
        <end position="602"/>
    </location>
</feature>
<keyword evidence="4 6" id="KW-1133">Transmembrane helix</keyword>
<evidence type="ECO:0000256" key="4">
    <source>
        <dbReference type="ARBA" id="ARBA00022989"/>
    </source>
</evidence>
<reference evidence="9 10" key="1">
    <citation type="submission" date="2017-04" db="EMBL/GenBank/DDBJ databases">
        <authorList>
            <person name="Afonso C.L."/>
            <person name="Miller P.J."/>
            <person name="Scott M.A."/>
            <person name="Spackman E."/>
            <person name="Goraichik I."/>
            <person name="Dimitrov K.M."/>
            <person name="Suarez D.L."/>
            <person name="Swayne D.E."/>
        </authorList>
    </citation>
    <scope>NUCLEOTIDE SEQUENCE [LARGE SCALE GENOMIC DNA]</scope>
    <source>
        <strain evidence="9 10">DSM 26133</strain>
    </source>
</reference>
<evidence type="ECO:0000256" key="6">
    <source>
        <dbReference type="SAM" id="Phobius"/>
    </source>
</evidence>
<dbReference type="Pfam" id="PF12704">
    <property type="entry name" value="MacB_PCD"/>
    <property type="match status" value="2"/>
</dbReference>